<keyword evidence="4" id="KW-0449">Lipoprotein</keyword>
<dbReference type="Proteomes" id="UP000268192">
    <property type="component" value="Chromosome"/>
</dbReference>
<dbReference type="SUPFAM" id="SSF141488">
    <property type="entry name" value="YdhA-like"/>
    <property type="match status" value="1"/>
</dbReference>
<sequence length="119" mass="12572">MVRFASTALGVTVLAFVTSAFAQDQAPAYEGVVATYVCADGAEIDIAYLNMASGLSLAVVRADGAMHVMETIISGSGVRYATAGEGERFVWWSKGNEGSLYRGDDGAEEIRHQDCVGKD</sequence>
<organism evidence="7 8">
    <name type="scientific">Georhizobium profundi</name>
    <dbReference type="NCBI Taxonomy" id="2341112"/>
    <lineage>
        <taxon>Bacteria</taxon>
        <taxon>Pseudomonadati</taxon>
        <taxon>Pseudomonadota</taxon>
        <taxon>Alphaproteobacteria</taxon>
        <taxon>Hyphomicrobiales</taxon>
        <taxon>Rhizobiaceae</taxon>
        <taxon>Georhizobium</taxon>
    </lineage>
</organism>
<dbReference type="InterPro" id="IPR018660">
    <property type="entry name" value="MliC"/>
</dbReference>
<evidence type="ECO:0000256" key="3">
    <source>
        <dbReference type="ARBA" id="ARBA00023139"/>
    </source>
</evidence>
<gene>
    <name evidence="7" type="ORF">D5400_15060</name>
</gene>
<keyword evidence="8" id="KW-1185">Reference proteome</keyword>
<dbReference type="OrthoDB" id="120729at2"/>
<dbReference type="Gene3D" id="2.40.128.200">
    <property type="match status" value="1"/>
</dbReference>
<protein>
    <recommendedName>
        <fullName evidence="6">C-type lysozyme inhibitor domain-containing protein</fullName>
    </recommendedName>
</protein>
<feature type="signal peptide" evidence="5">
    <location>
        <begin position="1"/>
        <end position="22"/>
    </location>
</feature>
<dbReference type="RefSeq" id="WP_126010738.1">
    <property type="nucleotide sequence ID" value="NZ_CP032509.1"/>
</dbReference>
<evidence type="ECO:0000256" key="4">
    <source>
        <dbReference type="ARBA" id="ARBA00023288"/>
    </source>
</evidence>
<evidence type="ECO:0000256" key="5">
    <source>
        <dbReference type="SAM" id="SignalP"/>
    </source>
</evidence>
<keyword evidence="3" id="KW-0564">Palmitate</keyword>
<evidence type="ECO:0000256" key="2">
    <source>
        <dbReference type="ARBA" id="ARBA00023136"/>
    </source>
</evidence>
<dbReference type="AlphaFoldDB" id="A0A3S9B629"/>
<dbReference type="KEGG" id="abaw:D5400_15060"/>
<reference evidence="7 8" key="1">
    <citation type="submission" date="2018-09" db="EMBL/GenBank/DDBJ databases">
        <title>Marinorhizobium profundi gen. nov., sp. nov., isolated from a deep-sea sediment sample from the New Britain Trench and proposal of Marinorhizobiaceae fam. nov. in the order Rhizobiales of the class Alphaproteobacteria.</title>
        <authorList>
            <person name="Cao J."/>
        </authorList>
    </citation>
    <scope>NUCLEOTIDE SEQUENCE [LARGE SCALE GENOMIC DNA]</scope>
    <source>
        <strain evidence="7 8">WS11</strain>
    </source>
</reference>
<feature type="chain" id="PRO_5019035111" description="C-type lysozyme inhibitor domain-containing protein" evidence="5">
    <location>
        <begin position="23"/>
        <end position="119"/>
    </location>
</feature>
<evidence type="ECO:0000313" key="8">
    <source>
        <dbReference type="Proteomes" id="UP000268192"/>
    </source>
</evidence>
<dbReference type="InterPro" id="IPR036328">
    <property type="entry name" value="MliC_sf"/>
</dbReference>
<keyword evidence="2" id="KW-0472">Membrane</keyword>
<dbReference type="Pfam" id="PF09864">
    <property type="entry name" value="MliC"/>
    <property type="match status" value="1"/>
</dbReference>
<keyword evidence="1 5" id="KW-0732">Signal</keyword>
<feature type="domain" description="C-type lysozyme inhibitor" evidence="6">
    <location>
        <begin position="36"/>
        <end position="107"/>
    </location>
</feature>
<proteinExistence type="predicted"/>
<evidence type="ECO:0000259" key="6">
    <source>
        <dbReference type="Pfam" id="PF09864"/>
    </source>
</evidence>
<evidence type="ECO:0000313" key="7">
    <source>
        <dbReference type="EMBL" id="AZN72415.1"/>
    </source>
</evidence>
<name>A0A3S9B629_9HYPH</name>
<dbReference type="EMBL" id="CP032509">
    <property type="protein sequence ID" value="AZN72415.1"/>
    <property type="molecule type" value="Genomic_DNA"/>
</dbReference>
<evidence type="ECO:0000256" key="1">
    <source>
        <dbReference type="ARBA" id="ARBA00022729"/>
    </source>
</evidence>
<accession>A0A3S9B629</accession>